<reference evidence="2 3" key="1">
    <citation type="submission" date="2023-10" db="EMBL/GenBank/DDBJ databases">
        <title>Sorlinia euscelidii gen. nov., sp. nov., an acetic acid bacteria isolated from the gut of Euscelidius variegatus emitter.</title>
        <authorList>
            <person name="Michoud G."/>
            <person name="Marasco R."/>
            <person name="Seferji K."/>
            <person name="Gonella E."/>
            <person name="Garuglieri E."/>
            <person name="Alma A."/>
            <person name="Mapelli F."/>
            <person name="Borin S."/>
            <person name="Daffonchio D."/>
            <person name="Crotti E."/>
        </authorList>
    </citation>
    <scope>NUCLEOTIDE SEQUENCE [LARGE SCALE GENOMIC DNA]</scope>
    <source>
        <strain evidence="2 3">EV16P</strain>
    </source>
</reference>
<proteinExistence type="predicted"/>
<keyword evidence="3" id="KW-1185">Reference proteome</keyword>
<dbReference type="RefSeq" id="WP_394820265.1">
    <property type="nucleotide sequence ID" value="NZ_JAWJZY010000005.1"/>
</dbReference>
<name>A0ABU7U3M0_9PROT</name>
<dbReference type="EMBL" id="JAWJZY010000005">
    <property type="protein sequence ID" value="MEE8659449.1"/>
    <property type="molecule type" value="Genomic_DNA"/>
</dbReference>
<evidence type="ECO:0000256" key="1">
    <source>
        <dbReference type="SAM" id="SignalP"/>
    </source>
</evidence>
<dbReference type="Proteomes" id="UP001312908">
    <property type="component" value="Unassembled WGS sequence"/>
</dbReference>
<evidence type="ECO:0000313" key="3">
    <source>
        <dbReference type="Proteomes" id="UP001312908"/>
    </source>
</evidence>
<accession>A0ABU7U3M0</accession>
<comment type="caution">
    <text evidence="2">The sequence shown here is derived from an EMBL/GenBank/DDBJ whole genome shotgun (WGS) entry which is preliminary data.</text>
</comment>
<evidence type="ECO:0000313" key="2">
    <source>
        <dbReference type="EMBL" id="MEE8659449.1"/>
    </source>
</evidence>
<keyword evidence="1" id="KW-0732">Signal</keyword>
<feature type="signal peptide" evidence="1">
    <location>
        <begin position="1"/>
        <end position="23"/>
    </location>
</feature>
<organism evidence="2 3">
    <name type="scientific">Sorlinia euscelidii</name>
    <dbReference type="NCBI Taxonomy" id="3081148"/>
    <lineage>
        <taxon>Bacteria</taxon>
        <taxon>Pseudomonadati</taxon>
        <taxon>Pseudomonadota</taxon>
        <taxon>Alphaproteobacteria</taxon>
        <taxon>Acetobacterales</taxon>
        <taxon>Acetobacteraceae</taxon>
        <taxon>Sorlinia</taxon>
    </lineage>
</organism>
<feature type="chain" id="PRO_5045648472" evidence="1">
    <location>
        <begin position="24"/>
        <end position="198"/>
    </location>
</feature>
<protein>
    <submittedName>
        <fullName evidence="2">Uncharacterized protein</fullName>
    </submittedName>
</protein>
<sequence>MTTWTLIKSFSVCLICTIIAHVAASWSAHHMLDQQMHHAITAMKAHGWHVAYDPIIQKQTRLFGAAITYRNIDIHDDTRHRFSARALTVTHHPFLRPHLDFSTVMMRRIGGISRRLHPFISSSIALVVGQASASPISPSCPSLNPLFPSRQRVWVEIYASSHAMRKSFSEAPFPPGPIGSLCHRQSGRIIPDLFRCHP</sequence>
<gene>
    <name evidence="2" type="ORF">DOFOFD_10575</name>
</gene>